<dbReference type="SUPFAM" id="SSF48371">
    <property type="entry name" value="ARM repeat"/>
    <property type="match status" value="1"/>
</dbReference>
<dbReference type="InterPro" id="IPR016024">
    <property type="entry name" value="ARM-type_fold"/>
</dbReference>
<comment type="caution">
    <text evidence="2">The sequence shown here is derived from an EMBL/GenBank/DDBJ whole genome shotgun (WGS) entry which is preliminary data.</text>
</comment>
<organism evidence="2 3">
    <name type="scientific">Deinococcus xinjiangensis</name>
    <dbReference type="NCBI Taxonomy" id="457454"/>
    <lineage>
        <taxon>Bacteria</taxon>
        <taxon>Thermotogati</taxon>
        <taxon>Deinococcota</taxon>
        <taxon>Deinococci</taxon>
        <taxon>Deinococcales</taxon>
        <taxon>Deinococcaceae</taxon>
        <taxon>Deinococcus</taxon>
    </lineage>
</organism>
<dbReference type="EMBL" id="BAABRN010000057">
    <property type="protein sequence ID" value="GAA5503619.1"/>
    <property type="molecule type" value="Genomic_DNA"/>
</dbReference>
<feature type="region of interest" description="Disordered" evidence="1">
    <location>
        <begin position="82"/>
        <end position="120"/>
    </location>
</feature>
<accession>A0ABP9VEF9</accession>
<evidence type="ECO:0000313" key="3">
    <source>
        <dbReference type="Proteomes" id="UP001458946"/>
    </source>
</evidence>
<evidence type="ECO:0000256" key="1">
    <source>
        <dbReference type="SAM" id="MobiDB-lite"/>
    </source>
</evidence>
<dbReference type="Pfam" id="PF01816">
    <property type="entry name" value="LRV"/>
    <property type="match status" value="1"/>
</dbReference>
<name>A0ABP9VEF9_9DEIO</name>
<feature type="compositionally biased region" description="Low complexity" evidence="1">
    <location>
        <begin position="91"/>
        <end position="112"/>
    </location>
</feature>
<protein>
    <recommendedName>
        <fullName evidence="4">Leucine rich repeat variant</fullName>
    </recommendedName>
</protein>
<keyword evidence="3" id="KW-1185">Reference proteome</keyword>
<evidence type="ECO:0000313" key="2">
    <source>
        <dbReference type="EMBL" id="GAA5503619.1"/>
    </source>
</evidence>
<dbReference type="RefSeq" id="WP_353543590.1">
    <property type="nucleotide sequence ID" value="NZ_BAABRN010000057.1"/>
</dbReference>
<dbReference type="InterPro" id="IPR004830">
    <property type="entry name" value="LRR_variant"/>
</dbReference>
<dbReference type="Proteomes" id="UP001458946">
    <property type="component" value="Unassembled WGS sequence"/>
</dbReference>
<reference evidence="2 3" key="1">
    <citation type="submission" date="2024-02" db="EMBL/GenBank/DDBJ databases">
        <title>Deinococcus xinjiangensis NBRC 107630.</title>
        <authorList>
            <person name="Ichikawa N."/>
            <person name="Katano-Makiyama Y."/>
            <person name="Hidaka K."/>
        </authorList>
    </citation>
    <scope>NUCLEOTIDE SEQUENCE [LARGE SCALE GENOMIC DNA]</scope>
    <source>
        <strain evidence="2 3">NBRC 107630</strain>
    </source>
</reference>
<gene>
    <name evidence="2" type="ORF">Dxin01_03378</name>
</gene>
<sequence>MANEDWAKDPNTRPEVLAMLSTSPSAAVRVLVAQNPSAPEMALMHLARDEDDSVRRAVSQRSNVSSDVLRVALLPRELLSQIDAPEPMPEAPAAVGEAAPAAEEPTPAQAAPAPSPAYDLPVQAEKKPSWLAWFWRLFGRSA</sequence>
<proteinExistence type="predicted"/>
<dbReference type="InterPro" id="IPR011989">
    <property type="entry name" value="ARM-like"/>
</dbReference>
<dbReference type="Gene3D" id="1.25.10.10">
    <property type="entry name" value="Leucine-rich Repeat Variant"/>
    <property type="match status" value="1"/>
</dbReference>
<evidence type="ECO:0008006" key="4">
    <source>
        <dbReference type="Google" id="ProtNLM"/>
    </source>
</evidence>